<dbReference type="InterPro" id="IPR000184">
    <property type="entry name" value="Bac_surfAg_D15"/>
</dbReference>
<reference evidence="6 7" key="2">
    <citation type="journal article" date="2016" name="Environ. Microbiol. Rep.">
        <title>Metagenomic evidence for the presence of phototrophic Gemmatimonadetes bacteria in diverse environments.</title>
        <authorList>
            <person name="Zeng Y."/>
            <person name="Baumbach J."/>
            <person name="Barbosa E.G."/>
            <person name="Azevedo V."/>
            <person name="Zhang C."/>
            <person name="Koblizek M."/>
        </authorList>
    </citation>
    <scope>NUCLEOTIDE SEQUENCE [LARGE SCALE GENOMIC DNA]</scope>
    <source>
        <strain evidence="6 7">AP64</strain>
    </source>
</reference>
<dbReference type="InterPro" id="IPR039910">
    <property type="entry name" value="D15-like"/>
</dbReference>
<dbReference type="RefSeq" id="WP_026849755.1">
    <property type="nucleotide sequence ID" value="NZ_CP011454.1"/>
</dbReference>
<comment type="subcellular location">
    <subcellularLocation>
        <location evidence="1">Membrane</location>
    </subcellularLocation>
</comment>
<feature type="domain" description="Bacterial surface antigen (D15)" evidence="5">
    <location>
        <begin position="390"/>
        <end position="759"/>
    </location>
</feature>
<evidence type="ECO:0000313" key="7">
    <source>
        <dbReference type="Proteomes" id="UP000076404"/>
    </source>
</evidence>
<evidence type="ECO:0000256" key="4">
    <source>
        <dbReference type="ARBA" id="ARBA00023136"/>
    </source>
</evidence>
<keyword evidence="7" id="KW-1185">Reference proteome</keyword>
<evidence type="ECO:0000256" key="1">
    <source>
        <dbReference type="ARBA" id="ARBA00004370"/>
    </source>
</evidence>
<accession>A0A143BKV8</accession>
<protein>
    <recommendedName>
        <fullName evidence="5">Bacterial surface antigen (D15) domain-containing protein</fullName>
    </recommendedName>
</protein>
<dbReference type="EMBL" id="CP011454">
    <property type="protein sequence ID" value="AMW05162.1"/>
    <property type="molecule type" value="Genomic_DNA"/>
</dbReference>
<dbReference type="STRING" id="1379270.GEMMAAP_10705"/>
<dbReference type="Pfam" id="PF01103">
    <property type="entry name" value="Omp85"/>
    <property type="match status" value="1"/>
</dbReference>
<keyword evidence="2" id="KW-1134">Transmembrane beta strand</keyword>
<dbReference type="Gene3D" id="3.10.20.310">
    <property type="entry name" value="membrane protein fhac"/>
    <property type="match status" value="1"/>
</dbReference>
<keyword evidence="3" id="KW-0812">Transmembrane</keyword>
<gene>
    <name evidence="6" type="ORF">GEMMAAP_10705</name>
</gene>
<reference evidence="6 7" key="1">
    <citation type="journal article" date="2014" name="Proc. Natl. Acad. Sci. U.S.A.">
        <title>Functional type 2 photosynthetic reaction centers found in the rare bacterial phylum Gemmatimonadetes.</title>
        <authorList>
            <person name="Zeng Y."/>
            <person name="Feng F."/>
            <person name="Medova H."/>
            <person name="Dean J."/>
            <person name="Koblizek M."/>
        </authorList>
    </citation>
    <scope>NUCLEOTIDE SEQUENCE [LARGE SCALE GENOMIC DNA]</scope>
    <source>
        <strain evidence="6 7">AP64</strain>
    </source>
</reference>
<evidence type="ECO:0000259" key="5">
    <source>
        <dbReference type="Pfam" id="PF01103"/>
    </source>
</evidence>
<dbReference type="GO" id="GO:0019867">
    <property type="term" value="C:outer membrane"/>
    <property type="evidence" value="ECO:0007669"/>
    <property type="project" value="InterPro"/>
</dbReference>
<evidence type="ECO:0000256" key="2">
    <source>
        <dbReference type="ARBA" id="ARBA00022452"/>
    </source>
</evidence>
<dbReference type="AlphaFoldDB" id="A0A143BKV8"/>
<evidence type="ECO:0000313" key="6">
    <source>
        <dbReference type="EMBL" id="AMW05162.1"/>
    </source>
</evidence>
<evidence type="ECO:0000256" key="3">
    <source>
        <dbReference type="ARBA" id="ARBA00022692"/>
    </source>
</evidence>
<dbReference type="OrthoDB" id="9814535at2"/>
<dbReference type="eggNOG" id="COG4775">
    <property type="taxonomic scope" value="Bacteria"/>
</dbReference>
<dbReference type="Gene3D" id="2.40.160.50">
    <property type="entry name" value="membrane protein fhac: a member of the omp85/tpsb transporter family"/>
    <property type="match status" value="1"/>
</dbReference>
<name>A0A143BKV8_9BACT</name>
<proteinExistence type="predicted"/>
<sequence length="759" mass="82056">MHATLISSADAYTSCRPVPGRGTVVSVVRTVWHLVMGLTLLTVVAPAAVAQRTTRCNPDERIRGVSFDGSPNFDVLTLATSIVTHEPGFVTRVFKIGTPPCVDTLEVRRDALRIAILHRQAGWFQASVLPLITRSKDGVKVRFVTTPGREAMVDSVMVKGLPLLPEGRRPYETSLRALVGKRFDRTHVDTTVAAVVTRLRNAGFARAGMPKSHIEIDSASARVRLTLDFATGPALRIGQVHVDVRPVTVGRPRVDSSDVARLVAIDPGDRFSASALLDAQRALYRSEAFRLVLMDTVTAAAFADSVIDLRIGVAEARTRAARVGLGWATQDCIRAQGRINDRGFLGVGRRVELSMRASKLGLGAPIDFAPALCSQALRDDPFSQRVNYYVGTTLTNTRLFGLPVVPLVSVYSERRGEPYAFLRETSIGALAEVSRQFSTRTAGTAGFQYENGKTTTDPVVSCTRFGLCRPEELVLSAFGRGVGIISTSVSHDRTNDLTNPSRGWRMRGEVRVGETVSELVSTVRFQRTTGEFAGFARFLGGIVGARIQAAGAFAPGAELVDGTPLIPQQERLFVGGQNSVRGYQQNLLGAVDYVVTAVQAVPNADEFEVVPTAGGRAVPRGGTAMLVGNLEWRRGFRFIAEQVQLAAFLDAGTLWETRSDRFAWNNVRYTPGLGLRLVTALGPFRVDVGYRPYGERAGRALYFAPASNDGAGIYCASPRVADVPGDYSSVFSCPASFTPTASKSILSRLVFHFGLGQAF</sequence>
<keyword evidence="4" id="KW-0472">Membrane</keyword>
<dbReference type="PANTHER" id="PTHR12815">
    <property type="entry name" value="SORTING AND ASSEMBLY MACHINERY SAMM50 PROTEIN FAMILY MEMBER"/>
    <property type="match status" value="1"/>
</dbReference>
<dbReference type="PANTHER" id="PTHR12815:SF18">
    <property type="entry name" value="SORTING AND ASSEMBLY MACHINERY COMPONENT 50 HOMOLOG"/>
    <property type="match status" value="1"/>
</dbReference>
<dbReference type="Proteomes" id="UP000076404">
    <property type="component" value="Chromosome"/>
</dbReference>
<organism evidence="6 7">
    <name type="scientific">Gemmatimonas phototrophica</name>
    <dbReference type="NCBI Taxonomy" id="1379270"/>
    <lineage>
        <taxon>Bacteria</taxon>
        <taxon>Pseudomonadati</taxon>
        <taxon>Gemmatimonadota</taxon>
        <taxon>Gemmatimonadia</taxon>
        <taxon>Gemmatimonadales</taxon>
        <taxon>Gemmatimonadaceae</taxon>
        <taxon>Gemmatimonas</taxon>
    </lineage>
</organism>
<dbReference type="KEGG" id="gph:GEMMAAP_10705"/>